<reference evidence="6" key="1">
    <citation type="journal article" date="2013" name="Nature">
        <title>The genomes of four tapeworm species reveal adaptations to parasitism.</title>
        <authorList>
            <person name="Tsai I.J."/>
            <person name="Zarowiecki M."/>
            <person name="Holroyd N."/>
            <person name="Garciarrubio A."/>
            <person name="Sanchez-Flores A."/>
            <person name="Brooks K.L."/>
            <person name="Tracey A."/>
            <person name="Bobes R.J."/>
            <person name="Fragoso G."/>
            <person name="Sciutto E."/>
            <person name="Aslett M."/>
            <person name="Beasley H."/>
            <person name="Bennett H.M."/>
            <person name="Cai J."/>
            <person name="Camicia F."/>
            <person name="Clark R."/>
            <person name="Cucher M."/>
            <person name="De Silva N."/>
            <person name="Day T.A."/>
            <person name="Deplazes P."/>
            <person name="Estrada K."/>
            <person name="Fernandez C."/>
            <person name="Holland P.W."/>
            <person name="Hou J."/>
            <person name="Hu S."/>
            <person name="Huckvale T."/>
            <person name="Hung S.S."/>
            <person name="Kamenetzky L."/>
            <person name="Keane J.A."/>
            <person name="Kiss F."/>
            <person name="Koziol U."/>
            <person name="Lambert O."/>
            <person name="Liu K."/>
            <person name="Luo X."/>
            <person name="Luo Y."/>
            <person name="Macchiaroli N."/>
            <person name="Nichol S."/>
            <person name="Paps J."/>
            <person name="Parkinson J."/>
            <person name="Pouchkina-Stantcheva N."/>
            <person name="Riddiford N."/>
            <person name="Rosenzvit M."/>
            <person name="Salinas G."/>
            <person name="Wasmuth J.D."/>
            <person name="Zamanian M."/>
            <person name="Zheng Y."/>
            <person name="Cai X."/>
            <person name="Soberon X."/>
            <person name="Olson P.D."/>
            <person name="Laclette J.P."/>
            <person name="Brehm K."/>
            <person name="Berriman M."/>
            <person name="Garciarrubio A."/>
            <person name="Bobes R.J."/>
            <person name="Fragoso G."/>
            <person name="Sanchez-Flores A."/>
            <person name="Estrada K."/>
            <person name="Cevallos M.A."/>
            <person name="Morett E."/>
            <person name="Gonzalez V."/>
            <person name="Portillo T."/>
            <person name="Ochoa-Leyva A."/>
            <person name="Jose M.V."/>
            <person name="Sciutto E."/>
            <person name="Landa A."/>
            <person name="Jimenez L."/>
            <person name="Valdes V."/>
            <person name="Carrero J.C."/>
            <person name="Larralde C."/>
            <person name="Morales-Montor J."/>
            <person name="Limon-Lason J."/>
            <person name="Soberon X."/>
            <person name="Laclette J.P."/>
        </authorList>
    </citation>
    <scope>NUCLEOTIDE SEQUENCE [LARGE SCALE GENOMIC DNA]</scope>
</reference>
<dbReference type="HAMAP" id="MF_03057">
    <property type="entry name" value="SDHAF2"/>
    <property type="match status" value="1"/>
</dbReference>
<dbReference type="PROSITE" id="PS51257">
    <property type="entry name" value="PROKAR_LIPOPROTEIN"/>
    <property type="match status" value="1"/>
</dbReference>
<evidence type="ECO:0000256" key="3">
    <source>
        <dbReference type="ARBA" id="ARBA00023186"/>
    </source>
</evidence>
<keyword evidence="5" id="KW-0472">Membrane</keyword>
<dbReference type="eggNOG" id="KOG3326">
    <property type="taxonomic scope" value="Eukaryota"/>
</dbReference>
<organism evidence="6 7">
    <name type="scientific">Echinococcus multilocularis</name>
    <name type="common">Fox tapeworm</name>
    <dbReference type="NCBI Taxonomy" id="6211"/>
    <lineage>
        <taxon>Eukaryota</taxon>
        <taxon>Metazoa</taxon>
        <taxon>Spiralia</taxon>
        <taxon>Lophotrochozoa</taxon>
        <taxon>Platyhelminthes</taxon>
        <taxon>Cestoda</taxon>
        <taxon>Eucestoda</taxon>
        <taxon>Cyclophyllidea</taxon>
        <taxon>Taeniidae</taxon>
        <taxon>Echinococcus</taxon>
    </lineage>
</organism>
<dbReference type="InterPro" id="IPR036714">
    <property type="entry name" value="SDH_sf"/>
</dbReference>
<evidence type="ECO:0000313" key="6">
    <source>
        <dbReference type="EMBL" id="CDS42417.1"/>
    </source>
</evidence>
<dbReference type="GO" id="GO:0006099">
    <property type="term" value="P:tricarboxylic acid cycle"/>
    <property type="evidence" value="ECO:0007669"/>
    <property type="project" value="TreeGrafter"/>
</dbReference>
<dbReference type="STRING" id="6211.A0A068YJQ4"/>
<proteinExistence type="inferred from homology"/>
<dbReference type="Pfam" id="PF03937">
    <property type="entry name" value="Sdh5"/>
    <property type="match status" value="1"/>
</dbReference>
<dbReference type="Gene3D" id="1.10.150.250">
    <property type="entry name" value="Flavinator of succinate dehydrogenase"/>
    <property type="match status" value="1"/>
</dbReference>
<evidence type="ECO:0000256" key="1">
    <source>
        <dbReference type="ARBA" id="ARBA00004305"/>
    </source>
</evidence>
<keyword evidence="2 4" id="KW-0496">Mitochondrion</keyword>
<feature type="transmembrane region" description="Helical" evidence="5">
    <location>
        <begin position="20"/>
        <end position="39"/>
    </location>
</feature>
<dbReference type="OrthoDB" id="284292at2759"/>
<dbReference type="InterPro" id="IPR005631">
    <property type="entry name" value="SDH"/>
</dbReference>
<dbReference type="AlphaFoldDB" id="A0A068YJQ4"/>
<evidence type="ECO:0000256" key="4">
    <source>
        <dbReference type="HAMAP-Rule" id="MF_03057"/>
    </source>
</evidence>
<reference evidence="6" key="2">
    <citation type="submission" date="2015-11" db="EMBL/GenBank/DDBJ databases">
        <authorList>
            <person name="Zhang Y."/>
            <person name="Guo Z."/>
        </authorList>
    </citation>
    <scope>NUCLEOTIDE SEQUENCE</scope>
</reference>
<comment type="similarity">
    <text evidence="4">Belongs to the SDHAF2 family.</text>
</comment>
<keyword evidence="7" id="KW-1185">Reference proteome</keyword>
<keyword evidence="5" id="KW-0812">Transmembrane</keyword>
<gene>
    <name evidence="6" type="ORF">EmuJ_001012700</name>
</gene>
<name>A0A068YJQ4_ECHMU</name>
<accession>A0A068YJQ4</accession>
<keyword evidence="3 4" id="KW-0143">Chaperone</keyword>
<dbReference type="FunFam" id="1.10.150.250:FF:000002">
    <property type="entry name" value="Succinate dehydrogenase assembly factor 2, mitochondrial"/>
    <property type="match status" value="1"/>
</dbReference>
<dbReference type="PANTHER" id="PTHR12469">
    <property type="entry name" value="PROTEIN EMI5 HOMOLOG, MITOCHONDRIAL"/>
    <property type="match status" value="1"/>
</dbReference>
<keyword evidence="5" id="KW-1133">Transmembrane helix</keyword>
<dbReference type="SUPFAM" id="SSF109910">
    <property type="entry name" value="YgfY-like"/>
    <property type="match status" value="1"/>
</dbReference>
<protein>
    <recommendedName>
        <fullName evidence="4">Succinate dehydrogenase assembly factor 2, mitochondrial</fullName>
        <shortName evidence="4">SDH assembly factor 2</shortName>
        <shortName evidence="4">SDHAF2</shortName>
    </recommendedName>
</protein>
<evidence type="ECO:0000256" key="2">
    <source>
        <dbReference type="ARBA" id="ARBA00023128"/>
    </source>
</evidence>
<dbReference type="PANTHER" id="PTHR12469:SF2">
    <property type="entry name" value="SUCCINATE DEHYDROGENASE ASSEMBLY FACTOR 2, MITOCHONDRIAL"/>
    <property type="match status" value="1"/>
</dbReference>
<comment type="function">
    <text evidence="4">Plays an essential role in the assembly of succinate dehydrogenase (SDH), an enzyme complex (also referred to as respiratory complex II) that is a component of both the tricarboxylic acid (TCA) cycle and the mitochondrial electron transport chain, and which couples the oxidation of succinate to fumarate with the reduction of ubiquinone (coenzyme Q) to ubiquinol. Required for flavinylation (covalent attachment of FAD) of the flavoprotein subunit of the SDH catalytic dimer.</text>
</comment>
<dbReference type="OMA" id="DTEIMRM"/>
<comment type="subunit">
    <text evidence="4">Interacts with the flavoprotein subunit within the SDH catalytic dimer.</text>
</comment>
<evidence type="ECO:0000256" key="5">
    <source>
        <dbReference type="SAM" id="Phobius"/>
    </source>
</evidence>
<dbReference type="GO" id="GO:0005759">
    <property type="term" value="C:mitochondrial matrix"/>
    <property type="evidence" value="ECO:0007669"/>
    <property type="project" value="UniProtKB-SubCell"/>
</dbReference>
<evidence type="ECO:0000313" key="7">
    <source>
        <dbReference type="Proteomes" id="UP000017246"/>
    </source>
</evidence>
<sequence>MKQTASFFHNNIIDFQNVNLSISQSLLNFLLGCIMVLSLNRLTVYLRESASRVVPLFTRHRRIFTVPIRSDESVATMRSRLLYESRKRGNLENGIILASFADKHLGKMTEEQLKAYDHLINTPECDWDIFYWVIGEKEAPSEYRSDVLEMLQRHAKNYGRDLRNQQPNIHPHTV</sequence>
<dbReference type="GO" id="GO:0006121">
    <property type="term" value="P:mitochondrial electron transport, succinate to ubiquinone"/>
    <property type="evidence" value="ECO:0007669"/>
    <property type="project" value="UniProtKB-UniRule"/>
</dbReference>
<dbReference type="GO" id="GO:0034553">
    <property type="term" value="P:mitochondrial respiratory chain complex II assembly"/>
    <property type="evidence" value="ECO:0007669"/>
    <property type="project" value="TreeGrafter"/>
</dbReference>
<dbReference type="Proteomes" id="UP000017246">
    <property type="component" value="Unassembled WGS sequence"/>
</dbReference>
<dbReference type="EMBL" id="LN902842">
    <property type="protein sequence ID" value="CDS42417.1"/>
    <property type="molecule type" value="Genomic_DNA"/>
</dbReference>
<dbReference type="InterPro" id="IPR028882">
    <property type="entry name" value="SDHAF2"/>
</dbReference>
<comment type="subcellular location">
    <subcellularLocation>
        <location evidence="1 4">Mitochondrion matrix</location>
    </subcellularLocation>
</comment>